<accession>A0A3M8DHG0</accession>
<evidence type="ECO:0000259" key="1">
    <source>
        <dbReference type="Pfam" id="PF00561"/>
    </source>
</evidence>
<dbReference type="Proteomes" id="UP000281915">
    <property type="component" value="Unassembled WGS sequence"/>
</dbReference>
<gene>
    <name evidence="2" type="ORF">EDM58_00055</name>
</gene>
<dbReference type="GO" id="GO:0046503">
    <property type="term" value="P:glycerolipid catabolic process"/>
    <property type="evidence" value="ECO:0007669"/>
    <property type="project" value="TreeGrafter"/>
</dbReference>
<comment type="caution">
    <text evidence="2">The sequence shown here is derived from an EMBL/GenBank/DDBJ whole genome shotgun (WGS) entry which is preliminary data.</text>
</comment>
<evidence type="ECO:0000313" key="3">
    <source>
        <dbReference type="Proteomes" id="UP000281915"/>
    </source>
</evidence>
<dbReference type="PANTHER" id="PTHR43433:SF5">
    <property type="entry name" value="AB HYDROLASE-1 DOMAIN-CONTAINING PROTEIN"/>
    <property type="match status" value="1"/>
</dbReference>
<keyword evidence="2" id="KW-0378">Hydrolase</keyword>
<dbReference type="Pfam" id="PF00561">
    <property type="entry name" value="Abhydrolase_1"/>
    <property type="match status" value="1"/>
</dbReference>
<dbReference type="AlphaFoldDB" id="A0A3M8DHG0"/>
<dbReference type="GO" id="GO:0004806">
    <property type="term" value="F:triacylglycerol lipase activity"/>
    <property type="evidence" value="ECO:0007669"/>
    <property type="project" value="TreeGrafter"/>
</dbReference>
<dbReference type="EMBL" id="RHHT01000001">
    <property type="protein sequence ID" value="RNB87550.1"/>
    <property type="molecule type" value="Genomic_DNA"/>
</dbReference>
<sequence>MRENIHTINGIQICSESFGNPAHPAVLLLMGATCSMVYWDGEFCQRLADTGRFVIRYDNRDTGRSTTYVPGTAPPYTVADMADDAVGVLDAYGIEQAHLVGMSLGGMIAQIIAVKHPQRVRSITFVASGFYGSDLTLPDEDVPPMDERILAYHAKGATLDWSDEEAVADYLVSGSRLLCGSKHTLDEERAYKQVRAEIKRANNLLSMFNHALLQEDHSYVVKVEEIRMPALVIHGTEDTILPYPHGVALARELKDATLLTLEGTGHEVHPDDWDAIIAAIAKHTSR</sequence>
<dbReference type="InterPro" id="IPR029058">
    <property type="entry name" value="AB_hydrolase_fold"/>
</dbReference>
<protein>
    <submittedName>
        <fullName evidence="2">Alpha/beta hydrolase</fullName>
    </submittedName>
</protein>
<feature type="domain" description="AB hydrolase-1" evidence="1">
    <location>
        <begin position="24"/>
        <end position="271"/>
    </location>
</feature>
<dbReference type="SUPFAM" id="SSF53474">
    <property type="entry name" value="alpha/beta-Hydrolases"/>
    <property type="match status" value="1"/>
</dbReference>
<dbReference type="InterPro" id="IPR000073">
    <property type="entry name" value="AB_hydrolase_1"/>
</dbReference>
<name>A0A3M8DHG0_9BACL</name>
<dbReference type="RefSeq" id="WP_122911506.1">
    <property type="nucleotide sequence ID" value="NZ_RHHT01000001.1"/>
</dbReference>
<dbReference type="PANTHER" id="PTHR43433">
    <property type="entry name" value="HYDROLASE, ALPHA/BETA FOLD FAMILY PROTEIN"/>
    <property type="match status" value="1"/>
</dbReference>
<reference evidence="2 3" key="1">
    <citation type="submission" date="2018-10" db="EMBL/GenBank/DDBJ databases">
        <title>Phylogenomics of Brevibacillus.</title>
        <authorList>
            <person name="Dunlap C."/>
        </authorList>
    </citation>
    <scope>NUCLEOTIDE SEQUENCE [LARGE SCALE GENOMIC DNA]</scope>
    <source>
        <strain evidence="2 3">JCM 15085</strain>
    </source>
</reference>
<proteinExistence type="predicted"/>
<dbReference type="InterPro" id="IPR050471">
    <property type="entry name" value="AB_hydrolase"/>
</dbReference>
<evidence type="ECO:0000313" key="2">
    <source>
        <dbReference type="EMBL" id="RNB87550.1"/>
    </source>
</evidence>
<organism evidence="2 3">
    <name type="scientific">Brevibacillus panacihumi</name>
    <dbReference type="NCBI Taxonomy" id="497735"/>
    <lineage>
        <taxon>Bacteria</taxon>
        <taxon>Bacillati</taxon>
        <taxon>Bacillota</taxon>
        <taxon>Bacilli</taxon>
        <taxon>Bacillales</taxon>
        <taxon>Paenibacillaceae</taxon>
        <taxon>Brevibacillus</taxon>
    </lineage>
</organism>
<dbReference type="Gene3D" id="3.40.50.1820">
    <property type="entry name" value="alpha/beta hydrolase"/>
    <property type="match status" value="1"/>
</dbReference>